<accession>A0A835TCJ3</accession>
<sequence length="906" mass="93114">MSRLPDRASHVFFLRRFAAEKQPGKGSGTLGDLLTYQVVKEYVRPATAGSKSNFVDCLKAGSLDKKIAAGLDWCPNGVLTEAPGRPQAFGATTYFASHAWSYRFNEFVSMLEGHYNAHPKTQGGTEYAPIYYWVDILAVTQHFTGDFKDHPDSDFPGVIRASQAVLFTMHPWRSPIAPTRVWCLFEALTAVQAKGVGFDVILDTGNSKDTNTSTLMAIANSIDARSANATVASDKAYILGCIKAGLGVEAFNAVLRSNLRAALSGVMVNKALDETDTAALMALVKVGACTGPNGVLDLPRYLAHASAAEVASVVDALGGGSSPMPRGLVLSGRTRGMQKLRRLTVEEDGTGKTLGELPHHRGACPENLSCSDMIIGIPKGDGPVWTYMPLPASVLAAVGRLLSRQRATSATTAAARTGGGGGDAADGGCGGALAELWLCLGPPAAENEEAGGGGGGGGGADKGGGGSSRARANASPGRTAVPRLPPANVRHLRGAAGASAAATSSAPSSPMRSGAAGGGRGGAAAASSAGGGGGRATLWAGLRSCGTLRLLCLQACVLTPADVDSLAAALHENSVLRVLQVWDFIPPPGAAVGVCAALIRGLLLAGLSSRTLTHLHIVPSRVCWIPGLPELAAAVEGAAQSALKELVLAPVALGPPAVRQLAEVLAALPELSSGTVDALKPPPRTWMPAPTPEERGQWWHERCPIPPAKAVLAGHSGPPPNHIYLKKFSEERVCSPGLVPTDPGVPADIVGELRALLEVIGSGGGNSGGVPRSGESFLPPLRGGSGNPTAAAASSARGLTDADAAAGPWTPRVAAFAHFIAGCAGLPATKDRGCSYPVSHIGDHDGYKVQMEDGLQAEATARNYTDLLVATQKAAPPEYTSRVERREVLPSSKALAVLSKLLHAAK</sequence>
<gene>
    <name evidence="3" type="ORF">HXX76_003192</name>
</gene>
<protein>
    <submittedName>
        <fullName evidence="3">Uncharacterized protein</fullName>
    </submittedName>
</protein>
<evidence type="ECO:0000256" key="1">
    <source>
        <dbReference type="ARBA" id="ARBA00004430"/>
    </source>
</evidence>
<evidence type="ECO:0000313" key="4">
    <source>
        <dbReference type="Proteomes" id="UP000650467"/>
    </source>
</evidence>
<feature type="compositionally biased region" description="Gly residues" evidence="2">
    <location>
        <begin position="450"/>
        <end position="467"/>
    </location>
</feature>
<evidence type="ECO:0000256" key="2">
    <source>
        <dbReference type="SAM" id="MobiDB-lite"/>
    </source>
</evidence>
<name>A0A835TCJ3_CHLIN</name>
<reference evidence="3" key="1">
    <citation type="journal article" date="2020" name="bioRxiv">
        <title>Comparative genomics of Chlamydomonas.</title>
        <authorList>
            <person name="Craig R.J."/>
            <person name="Hasan A.R."/>
            <person name="Ness R.W."/>
            <person name="Keightley P.D."/>
        </authorList>
    </citation>
    <scope>NUCLEOTIDE SEQUENCE</scope>
    <source>
        <strain evidence="3">SAG 7.73</strain>
    </source>
</reference>
<dbReference type="EMBL" id="JAEHOC010000005">
    <property type="protein sequence ID" value="KAG2441571.1"/>
    <property type="molecule type" value="Genomic_DNA"/>
</dbReference>
<comment type="subcellular location">
    <subcellularLocation>
        <location evidence="1">Cytoplasm</location>
        <location evidence="1">Cytoskeleton</location>
        <location evidence="1">Cilium axoneme</location>
    </subcellularLocation>
</comment>
<dbReference type="Proteomes" id="UP000650467">
    <property type="component" value="Unassembled WGS sequence"/>
</dbReference>
<feature type="compositionally biased region" description="Low complexity" evidence="2">
    <location>
        <begin position="494"/>
        <end position="514"/>
    </location>
</feature>
<organism evidence="3 4">
    <name type="scientific">Chlamydomonas incerta</name>
    <dbReference type="NCBI Taxonomy" id="51695"/>
    <lineage>
        <taxon>Eukaryota</taxon>
        <taxon>Viridiplantae</taxon>
        <taxon>Chlorophyta</taxon>
        <taxon>core chlorophytes</taxon>
        <taxon>Chlorophyceae</taxon>
        <taxon>CS clade</taxon>
        <taxon>Chlamydomonadales</taxon>
        <taxon>Chlamydomonadaceae</taxon>
        <taxon>Chlamydomonas</taxon>
    </lineage>
</organism>
<dbReference type="PANTHER" id="PTHR24114:SF2">
    <property type="entry name" value="F-BOX DOMAIN-CONTAINING PROTEIN-RELATED"/>
    <property type="match status" value="1"/>
</dbReference>
<comment type="caution">
    <text evidence="3">The sequence shown here is derived from an EMBL/GenBank/DDBJ whole genome shotgun (WGS) entry which is preliminary data.</text>
</comment>
<dbReference type="Gene3D" id="3.80.10.10">
    <property type="entry name" value="Ribonuclease Inhibitor"/>
    <property type="match status" value="1"/>
</dbReference>
<keyword evidence="4" id="KW-1185">Reference proteome</keyword>
<feature type="compositionally biased region" description="Low complexity" evidence="2">
    <location>
        <begin position="468"/>
        <end position="478"/>
    </location>
</feature>
<dbReference type="AlphaFoldDB" id="A0A835TCJ3"/>
<dbReference type="OrthoDB" id="536515at2759"/>
<dbReference type="GO" id="GO:0005930">
    <property type="term" value="C:axoneme"/>
    <property type="evidence" value="ECO:0007669"/>
    <property type="project" value="UniProtKB-SubCell"/>
</dbReference>
<dbReference type="SUPFAM" id="SSF52047">
    <property type="entry name" value="RNI-like"/>
    <property type="match status" value="1"/>
</dbReference>
<dbReference type="PANTHER" id="PTHR24114">
    <property type="entry name" value="LEUCINE RICH REPEAT FAMILY PROTEIN"/>
    <property type="match status" value="1"/>
</dbReference>
<proteinExistence type="predicted"/>
<feature type="region of interest" description="Disordered" evidence="2">
    <location>
        <begin position="764"/>
        <end position="794"/>
    </location>
</feature>
<dbReference type="InterPro" id="IPR032675">
    <property type="entry name" value="LRR_dom_sf"/>
</dbReference>
<dbReference type="InterPro" id="IPR052394">
    <property type="entry name" value="LRR-containing"/>
</dbReference>
<feature type="region of interest" description="Disordered" evidence="2">
    <location>
        <begin position="445"/>
        <end position="527"/>
    </location>
</feature>
<evidence type="ECO:0000313" key="3">
    <source>
        <dbReference type="EMBL" id="KAG2441571.1"/>
    </source>
</evidence>